<keyword evidence="10" id="KW-1185">Reference proteome</keyword>
<evidence type="ECO:0000256" key="3">
    <source>
        <dbReference type="ARBA" id="ARBA00022723"/>
    </source>
</evidence>
<sequence>MRYLLVCIPLLTSLYGLSPAAWADESLMKSKACIACHSVERKIVGPAFKDVAAKRQGEDGALQILVDHIRNGSKGVYGPVPMPPNTRVNEEEAKKLAEWILQLK</sequence>
<feature type="binding site" description="covalent" evidence="6">
    <location>
        <position position="37"/>
    </location>
    <ligand>
        <name>heme c</name>
        <dbReference type="ChEBI" id="CHEBI:61717"/>
    </ligand>
</feature>
<accession>A0A4S8ESY2</accession>
<dbReference type="InterPro" id="IPR009056">
    <property type="entry name" value="Cyt_c-like_dom"/>
</dbReference>
<evidence type="ECO:0000256" key="2">
    <source>
        <dbReference type="ARBA" id="ARBA00022617"/>
    </source>
</evidence>
<feature type="chain" id="PRO_5020238748" evidence="7">
    <location>
        <begin position="24"/>
        <end position="104"/>
    </location>
</feature>
<dbReference type="Gene3D" id="1.10.760.10">
    <property type="entry name" value="Cytochrome c-like domain"/>
    <property type="match status" value="1"/>
</dbReference>
<evidence type="ECO:0000256" key="4">
    <source>
        <dbReference type="ARBA" id="ARBA00022982"/>
    </source>
</evidence>
<evidence type="ECO:0000259" key="8">
    <source>
        <dbReference type="PROSITE" id="PS51007"/>
    </source>
</evidence>
<feature type="binding site" description="covalent" evidence="6">
    <location>
        <position position="82"/>
    </location>
    <ligand>
        <name>heme c</name>
        <dbReference type="ChEBI" id="CHEBI:61717"/>
    </ligand>
</feature>
<dbReference type="InterPro" id="IPR002324">
    <property type="entry name" value="Cyt_c_ID"/>
</dbReference>
<evidence type="ECO:0000256" key="6">
    <source>
        <dbReference type="PIRSR" id="PIRSR602324-1"/>
    </source>
</evidence>
<dbReference type="Pfam" id="PF00034">
    <property type="entry name" value="Cytochrom_C"/>
    <property type="match status" value="1"/>
</dbReference>
<dbReference type="EMBL" id="STFG01000024">
    <property type="protein sequence ID" value="THT97947.1"/>
    <property type="molecule type" value="Genomic_DNA"/>
</dbReference>
<evidence type="ECO:0000256" key="1">
    <source>
        <dbReference type="ARBA" id="ARBA00022448"/>
    </source>
</evidence>
<dbReference type="GO" id="GO:0009055">
    <property type="term" value="F:electron transfer activity"/>
    <property type="evidence" value="ECO:0007669"/>
    <property type="project" value="InterPro"/>
</dbReference>
<evidence type="ECO:0000313" key="9">
    <source>
        <dbReference type="EMBL" id="THT97947.1"/>
    </source>
</evidence>
<keyword evidence="4" id="KW-0249">Electron transport</keyword>
<protein>
    <submittedName>
        <fullName evidence="9">C-type cytochrome</fullName>
    </submittedName>
</protein>
<dbReference type="RefSeq" id="WP_136574609.1">
    <property type="nucleotide sequence ID" value="NZ_STFG01000024.1"/>
</dbReference>
<comment type="caution">
    <text evidence="9">The sequence shown here is derived from an EMBL/GenBank/DDBJ whole genome shotgun (WGS) entry which is preliminary data.</text>
</comment>
<dbReference type="OrthoDB" id="9814063at2"/>
<comment type="PTM">
    <text evidence="6">Binds 1 heme c group covalently per subunit.</text>
</comment>
<evidence type="ECO:0000256" key="7">
    <source>
        <dbReference type="SAM" id="SignalP"/>
    </source>
</evidence>
<keyword evidence="2 6" id="KW-0349">Heme</keyword>
<dbReference type="PROSITE" id="PS51007">
    <property type="entry name" value="CYTC"/>
    <property type="match status" value="1"/>
</dbReference>
<gene>
    <name evidence="9" type="ORF">E9531_15125</name>
</gene>
<feature type="domain" description="Cytochrome c" evidence="8">
    <location>
        <begin position="19"/>
        <end position="104"/>
    </location>
</feature>
<organism evidence="9 10">
    <name type="scientific">Lampropedia puyangensis</name>
    <dbReference type="NCBI Taxonomy" id="1330072"/>
    <lineage>
        <taxon>Bacteria</taxon>
        <taxon>Pseudomonadati</taxon>
        <taxon>Pseudomonadota</taxon>
        <taxon>Betaproteobacteria</taxon>
        <taxon>Burkholderiales</taxon>
        <taxon>Comamonadaceae</taxon>
        <taxon>Lampropedia</taxon>
    </lineage>
</organism>
<keyword evidence="3 6" id="KW-0479">Metal-binding</keyword>
<dbReference type="GO" id="GO:0005506">
    <property type="term" value="F:iron ion binding"/>
    <property type="evidence" value="ECO:0007669"/>
    <property type="project" value="InterPro"/>
</dbReference>
<feature type="binding site" description="covalent" evidence="6">
    <location>
        <position position="33"/>
    </location>
    <ligand>
        <name>heme c</name>
        <dbReference type="ChEBI" id="CHEBI:61717"/>
    </ligand>
</feature>
<dbReference type="PRINTS" id="PR00606">
    <property type="entry name" value="CYTCHROMECID"/>
</dbReference>
<keyword evidence="1" id="KW-0813">Transport</keyword>
<proteinExistence type="predicted"/>
<dbReference type="SUPFAM" id="SSF46626">
    <property type="entry name" value="Cytochrome c"/>
    <property type="match status" value="1"/>
</dbReference>
<evidence type="ECO:0000256" key="5">
    <source>
        <dbReference type="ARBA" id="ARBA00023004"/>
    </source>
</evidence>
<reference evidence="9 10" key="1">
    <citation type="journal article" date="2015" name="Antonie Van Leeuwenhoek">
        <title>Lampropedia puyangensis sp. nov., isolated from symptomatic bark of Populus ? euramericana canker and emended description of Lampropedia hyalina (Ehrenberg 1832) Lee et al. 2004.</title>
        <authorList>
            <person name="Li Y."/>
            <person name="Wang T."/>
            <person name="Piao C.G."/>
            <person name="Wang L.F."/>
            <person name="Tian G.Z."/>
            <person name="Zhu T.H."/>
            <person name="Guo M.W."/>
        </authorList>
    </citation>
    <scope>NUCLEOTIDE SEQUENCE [LARGE SCALE GENOMIC DNA]</scope>
    <source>
        <strain evidence="9 10">2-bin</strain>
    </source>
</reference>
<dbReference type="AlphaFoldDB" id="A0A4S8ESY2"/>
<dbReference type="Proteomes" id="UP000308917">
    <property type="component" value="Unassembled WGS sequence"/>
</dbReference>
<keyword evidence="5 6" id="KW-0408">Iron</keyword>
<keyword evidence="7" id="KW-0732">Signal</keyword>
<evidence type="ECO:0000313" key="10">
    <source>
        <dbReference type="Proteomes" id="UP000308917"/>
    </source>
</evidence>
<feature type="signal peptide" evidence="7">
    <location>
        <begin position="1"/>
        <end position="23"/>
    </location>
</feature>
<name>A0A4S8ESY2_9BURK</name>
<dbReference type="InterPro" id="IPR036909">
    <property type="entry name" value="Cyt_c-like_dom_sf"/>
</dbReference>
<dbReference type="GO" id="GO:0020037">
    <property type="term" value="F:heme binding"/>
    <property type="evidence" value="ECO:0007669"/>
    <property type="project" value="InterPro"/>
</dbReference>